<dbReference type="SUPFAM" id="SSF47384">
    <property type="entry name" value="Homodimeric domain of signal transducing histidine kinase"/>
    <property type="match status" value="1"/>
</dbReference>
<evidence type="ECO:0000256" key="7">
    <source>
        <dbReference type="ARBA" id="ARBA00022989"/>
    </source>
</evidence>
<comment type="caution">
    <text evidence="10">The sequence shown here is derived from an EMBL/GenBank/DDBJ whole genome shotgun (WGS) entry which is preliminary data.</text>
</comment>
<feature type="transmembrane region" description="Helical" evidence="8">
    <location>
        <begin position="15"/>
        <end position="34"/>
    </location>
</feature>
<dbReference type="EMBL" id="JROI01000016">
    <property type="protein sequence ID" value="KGI76680.1"/>
    <property type="molecule type" value="Genomic_DNA"/>
</dbReference>
<dbReference type="PROSITE" id="PS50109">
    <property type="entry name" value="HIS_KIN"/>
    <property type="match status" value="1"/>
</dbReference>
<keyword evidence="6" id="KW-0418">Kinase</keyword>
<proteinExistence type="predicted"/>
<evidence type="ECO:0000256" key="6">
    <source>
        <dbReference type="ARBA" id="ARBA00022777"/>
    </source>
</evidence>
<dbReference type="SMART" id="SM00387">
    <property type="entry name" value="HATPase_c"/>
    <property type="match status" value="1"/>
</dbReference>
<evidence type="ECO:0000256" key="5">
    <source>
        <dbReference type="ARBA" id="ARBA00022692"/>
    </source>
</evidence>
<dbReference type="STRING" id="1543381.LF63_0114005"/>
<dbReference type="InterPro" id="IPR005467">
    <property type="entry name" value="His_kinase_dom"/>
</dbReference>
<reference evidence="10 11" key="1">
    <citation type="submission" date="2014-09" db="EMBL/GenBank/DDBJ databases">
        <title>Xanthomonadaceae 3.5X direct submission.</title>
        <authorList>
            <person name="Fang T."/>
            <person name="Wang H."/>
        </authorList>
    </citation>
    <scope>NUCLEOTIDE SEQUENCE [LARGE SCALE GENOMIC DNA]</scope>
    <source>
        <strain evidence="10 11">3.5X</strain>
    </source>
</reference>
<dbReference type="PANTHER" id="PTHR45436:SF5">
    <property type="entry name" value="SENSOR HISTIDINE KINASE TRCS"/>
    <property type="match status" value="1"/>
</dbReference>
<dbReference type="AlphaFoldDB" id="A0A099CUJ7"/>
<evidence type="ECO:0000256" key="3">
    <source>
        <dbReference type="ARBA" id="ARBA00022553"/>
    </source>
</evidence>
<dbReference type="SUPFAM" id="SSF55874">
    <property type="entry name" value="ATPase domain of HSP90 chaperone/DNA topoisomerase II/histidine kinase"/>
    <property type="match status" value="1"/>
</dbReference>
<keyword evidence="4" id="KW-0808">Transferase</keyword>
<gene>
    <name evidence="10" type="ORF">LF63_0114005</name>
</gene>
<evidence type="ECO:0000259" key="9">
    <source>
        <dbReference type="PROSITE" id="PS50109"/>
    </source>
</evidence>
<dbReference type="InterPro" id="IPR003594">
    <property type="entry name" value="HATPase_dom"/>
</dbReference>
<dbReference type="CDD" id="cd00082">
    <property type="entry name" value="HisKA"/>
    <property type="match status" value="1"/>
</dbReference>
<dbReference type="InterPro" id="IPR036097">
    <property type="entry name" value="HisK_dim/P_sf"/>
</dbReference>
<sequence length="464" mass="50933">MWSSERRPLSIRLRLLLFLFAGLGILMLGLFLLLDRGLDRQIYGRLDQRLHARAHAISVLLESRPTQEALAQLQAMSPEYAGGGHKDFLQLWDAAGHTLLTSGSNRDAKLTLPHAVPANAPYFYDLTLPDGHHGRAIAVRVRLLGDGSEATLAVAEEREQVDALERQVHVALVSGVMLTSLIAVLLAFLAVRGGLRPLLAFGGTVREGAESADLRPDTLPRELRPLAHALNDAFGGLRRALQRERRFARDVAHELRTPLAEIRTAVELARRDAQASPALEGALDATERMSRCIDGLLALSRYESGMQKAQLEPVDLSALLRHSLQLATGSAQRRNVRMDLDAPSECWTQTDAALLERVIDNLLLNAAEHAPEGSQVAVCLRCAQEHVGLRFGNPAPDLKSGDLQRFGERFWRKSPAREASRHGGLGLALAQSLAEILNLRLDFHLDGGWLWAELGGLLRLDLAE</sequence>
<evidence type="ECO:0000256" key="4">
    <source>
        <dbReference type="ARBA" id="ARBA00022679"/>
    </source>
</evidence>
<keyword evidence="7 8" id="KW-1133">Transmembrane helix</keyword>
<comment type="catalytic activity">
    <reaction evidence="1">
        <text>ATP + protein L-histidine = ADP + protein N-phospho-L-histidine.</text>
        <dbReference type="EC" id="2.7.13.3"/>
    </reaction>
</comment>
<dbReference type="PANTHER" id="PTHR45436">
    <property type="entry name" value="SENSOR HISTIDINE KINASE YKOH"/>
    <property type="match status" value="1"/>
</dbReference>
<evidence type="ECO:0000313" key="11">
    <source>
        <dbReference type="Proteomes" id="UP000029708"/>
    </source>
</evidence>
<evidence type="ECO:0000256" key="2">
    <source>
        <dbReference type="ARBA" id="ARBA00012438"/>
    </source>
</evidence>
<evidence type="ECO:0000256" key="8">
    <source>
        <dbReference type="SAM" id="Phobius"/>
    </source>
</evidence>
<accession>A0A099CUJ7</accession>
<keyword evidence="3" id="KW-0597">Phosphoprotein</keyword>
<evidence type="ECO:0000313" key="10">
    <source>
        <dbReference type="EMBL" id="KGI76680.1"/>
    </source>
</evidence>
<keyword evidence="5 8" id="KW-0812">Transmembrane</keyword>
<organism evidence="10 11">
    <name type="scientific">Oleiagrimonas soli</name>
    <dbReference type="NCBI Taxonomy" id="1543381"/>
    <lineage>
        <taxon>Bacteria</taxon>
        <taxon>Pseudomonadati</taxon>
        <taxon>Pseudomonadota</taxon>
        <taxon>Gammaproteobacteria</taxon>
        <taxon>Lysobacterales</taxon>
        <taxon>Rhodanobacteraceae</taxon>
        <taxon>Oleiagrimonas</taxon>
    </lineage>
</organism>
<dbReference type="Pfam" id="PF00512">
    <property type="entry name" value="HisKA"/>
    <property type="match status" value="1"/>
</dbReference>
<dbReference type="Gene3D" id="1.10.287.130">
    <property type="match status" value="1"/>
</dbReference>
<dbReference type="GO" id="GO:0000155">
    <property type="term" value="F:phosphorelay sensor kinase activity"/>
    <property type="evidence" value="ECO:0007669"/>
    <property type="project" value="InterPro"/>
</dbReference>
<dbReference type="EC" id="2.7.13.3" evidence="2"/>
<dbReference type="Gene3D" id="3.30.565.10">
    <property type="entry name" value="Histidine kinase-like ATPase, C-terminal domain"/>
    <property type="match status" value="1"/>
</dbReference>
<keyword evidence="8" id="KW-0472">Membrane</keyword>
<dbReference type="InterPro" id="IPR036890">
    <property type="entry name" value="HATPase_C_sf"/>
</dbReference>
<protein>
    <recommendedName>
        <fullName evidence="2">histidine kinase</fullName>
        <ecNumber evidence="2">2.7.13.3</ecNumber>
    </recommendedName>
</protein>
<feature type="transmembrane region" description="Helical" evidence="8">
    <location>
        <begin position="168"/>
        <end position="191"/>
    </location>
</feature>
<feature type="domain" description="Histidine kinase" evidence="9">
    <location>
        <begin position="250"/>
        <end position="464"/>
    </location>
</feature>
<keyword evidence="11" id="KW-1185">Reference proteome</keyword>
<dbReference type="InterPro" id="IPR003661">
    <property type="entry name" value="HisK_dim/P_dom"/>
</dbReference>
<dbReference type="Pfam" id="PF02518">
    <property type="entry name" value="HATPase_c"/>
    <property type="match status" value="1"/>
</dbReference>
<dbReference type="Proteomes" id="UP000029708">
    <property type="component" value="Unassembled WGS sequence"/>
</dbReference>
<dbReference type="SMART" id="SM00388">
    <property type="entry name" value="HisKA"/>
    <property type="match status" value="1"/>
</dbReference>
<evidence type="ECO:0000256" key="1">
    <source>
        <dbReference type="ARBA" id="ARBA00000085"/>
    </source>
</evidence>
<dbReference type="InterPro" id="IPR050428">
    <property type="entry name" value="TCS_sensor_his_kinase"/>
</dbReference>
<dbReference type="HOGENOM" id="CLU_000445_89_37_6"/>
<name>A0A099CUJ7_9GAMM</name>